<gene>
    <name evidence="2" type="primary">orf3</name>
</gene>
<feature type="compositionally biased region" description="Basic residues" evidence="1">
    <location>
        <begin position="23"/>
        <end position="37"/>
    </location>
</feature>
<dbReference type="GeneID" id="33133672"/>
<dbReference type="EMBL" id="MF187212">
    <property type="protein sequence ID" value="ARX79664.1"/>
    <property type="molecule type" value="Genomic_DNA"/>
</dbReference>
<proteinExistence type="predicted"/>
<evidence type="ECO:0000313" key="2">
    <source>
        <dbReference type="EMBL" id="ARX79664.1"/>
    </source>
</evidence>
<keyword evidence="3" id="KW-1185">Reference proteome</keyword>
<feature type="compositionally biased region" description="Low complexity" evidence="1">
    <location>
        <begin position="59"/>
        <end position="72"/>
    </location>
</feature>
<dbReference type="RefSeq" id="YP_009380543.1">
    <property type="nucleotide sequence ID" value="NC_034978.1"/>
</dbReference>
<feature type="compositionally biased region" description="Polar residues" evidence="1">
    <location>
        <begin position="46"/>
        <end position="58"/>
    </location>
</feature>
<feature type="compositionally biased region" description="Polar residues" evidence="1">
    <location>
        <begin position="9"/>
        <end position="19"/>
    </location>
</feature>
<protein>
    <submittedName>
        <fullName evidence="2">ORF3</fullName>
    </submittedName>
</protein>
<organism evidence="2">
    <name type="scientific">Torque teno indri virus 1</name>
    <dbReference type="NCBI Taxonomy" id="2010248"/>
    <lineage>
        <taxon>Viruses</taxon>
        <taxon>Monodnaviria</taxon>
        <taxon>Shotokuvirae</taxon>
        <taxon>Commensaviricota</taxon>
        <taxon>Cardeaviricetes</taxon>
        <taxon>Sanitavirales</taxon>
        <taxon>Anelloviridae</taxon>
        <taxon>Chitorquevirus</taxon>
        <taxon>Chitorquevirus indri1</taxon>
    </lineage>
</organism>
<sequence>MLLEDFSLPQKTNQTAPSTSKKECRKSKKTTHRKKKAAAMERAIQTAIQHFKFQSKNRSSSSSDDWPWTASSESDSEPISKPRNKLSRFS</sequence>
<name>A0A1Z1W0T3_9VIRU</name>
<feature type="region of interest" description="Disordered" evidence="1">
    <location>
        <begin position="1"/>
        <end position="90"/>
    </location>
</feature>
<evidence type="ECO:0000313" key="3">
    <source>
        <dbReference type="Proteomes" id="UP000201804"/>
    </source>
</evidence>
<accession>A0A1Z1W0T3</accession>
<evidence type="ECO:0000256" key="1">
    <source>
        <dbReference type="SAM" id="MobiDB-lite"/>
    </source>
</evidence>
<reference evidence="2" key="1">
    <citation type="submission" date="2017-05" db="EMBL/GenBank/DDBJ databases">
        <title>Complete Genome Sequence of Torque teno indri virus 1, a Novel Anellovirus Isolated from a Free-Living Lemur.</title>
        <authorList>
            <person name="Amatya R.Y."/>
            <person name="Porton I.J."/>
            <person name="Deem S.L."/>
            <person name="Wang D."/>
            <person name="Lim E.S."/>
        </authorList>
    </citation>
    <scope>NUCLEOTIDE SEQUENCE [LARGE SCALE GENOMIC DNA]</scope>
    <source>
        <strain evidence="2">Bet12.15</strain>
    </source>
</reference>
<dbReference type="Proteomes" id="UP000201804">
    <property type="component" value="Segment"/>
</dbReference>
<dbReference type="KEGG" id="vg:33133672"/>